<feature type="transmembrane region" description="Helical" evidence="1">
    <location>
        <begin position="43"/>
        <end position="62"/>
    </location>
</feature>
<keyword evidence="1" id="KW-1133">Transmembrane helix</keyword>
<dbReference type="Pfam" id="PF10112">
    <property type="entry name" value="Halogen_Hydrol"/>
    <property type="match status" value="1"/>
</dbReference>
<evidence type="ECO:0000313" key="3">
    <source>
        <dbReference type="Proteomes" id="UP000190837"/>
    </source>
</evidence>
<evidence type="ECO:0000313" key="2">
    <source>
        <dbReference type="EMBL" id="SAM67401.1"/>
    </source>
</evidence>
<dbReference type="InterPro" id="IPR018770">
    <property type="entry name" value="ChloroindolylP_hydrolase"/>
</dbReference>
<evidence type="ECO:0000256" key="1">
    <source>
        <dbReference type="SAM" id="Phobius"/>
    </source>
</evidence>
<accession>A0A1C3H5E2</accession>
<proteinExistence type="predicted"/>
<protein>
    <submittedName>
        <fullName evidence="2">Hypothetical membrane protein</fullName>
    </submittedName>
</protein>
<name>A0A1C3H5E2_9GAMM</name>
<dbReference type="AlphaFoldDB" id="A0A1C3H5E2"/>
<organism evidence="2 3">
    <name type="scientific">Cardiobacterium hominis</name>
    <dbReference type="NCBI Taxonomy" id="2718"/>
    <lineage>
        <taxon>Bacteria</taxon>
        <taxon>Pseudomonadati</taxon>
        <taxon>Pseudomonadota</taxon>
        <taxon>Gammaproteobacteria</taxon>
        <taxon>Cardiobacteriales</taxon>
        <taxon>Cardiobacteriaceae</taxon>
        <taxon>Cardiobacterium</taxon>
    </lineage>
</organism>
<keyword evidence="1" id="KW-0472">Membrane</keyword>
<sequence length="286" mass="31642">MNRKDAQKILKQQYLGIRGAALYALQLPLWLAIPVNLIRGKLLGVATAAVAIGLLCYAAALTRQHFQSRRNNYIKTGSDHADVDNRPYALAFTALAAATTAFSVRPGIAFALISALLAAAGYYLGYIHDSRQEDAYQAPPRHIPDHLNATLRDMLSGGFEAVETLEKYTVRLQSLASEANIAAQMARVTAQARSIIAHIGEEPERIRAARSFLVVHLHELRRIAAAYLADIGNPDHGRQQIRFHNLLADSEHSFTAQHLQLTNQQQEQLDTQIQVLRDQLKTGNQP</sequence>
<dbReference type="RefSeq" id="WP_079541354.1">
    <property type="nucleotide sequence ID" value="NZ_FKLO01000061.1"/>
</dbReference>
<feature type="transmembrane region" description="Helical" evidence="1">
    <location>
        <begin position="20"/>
        <end position="37"/>
    </location>
</feature>
<reference evidence="3" key="1">
    <citation type="submission" date="2016-04" db="EMBL/GenBank/DDBJ databases">
        <authorList>
            <person name="Tagini F."/>
        </authorList>
    </citation>
    <scope>NUCLEOTIDE SEQUENCE [LARGE SCALE GENOMIC DNA]</scope>
    <source>
        <strain evidence="3">CHUV0807</strain>
    </source>
</reference>
<dbReference type="Proteomes" id="UP000190837">
    <property type="component" value="Unassembled WGS sequence"/>
</dbReference>
<gene>
    <name evidence="2" type="ORF">CHUV0807_1803</name>
</gene>
<keyword evidence="1" id="KW-0812">Transmembrane</keyword>
<dbReference type="EMBL" id="FKLO01000061">
    <property type="protein sequence ID" value="SAM67401.1"/>
    <property type="molecule type" value="Genomic_DNA"/>
</dbReference>
<feature type="transmembrane region" description="Helical" evidence="1">
    <location>
        <begin position="108"/>
        <end position="127"/>
    </location>
</feature>